<keyword evidence="1" id="KW-0472">Membrane</keyword>
<reference evidence="2 4" key="1">
    <citation type="submission" date="2018-06" db="EMBL/GenBank/DDBJ databases">
        <authorList>
            <consortium name="Pathogen Informatics"/>
            <person name="Doyle S."/>
        </authorList>
    </citation>
    <scope>NUCLEOTIDE SEQUENCE [LARGE SCALE GENOMIC DNA]</scope>
    <source>
        <strain evidence="2 4">NCTC11188</strain>
    </source>
</reference>
<sequence>MLNLFKRPIEVETLEAWAKMVEDIAKVAILAVPVIIFGQNGILFKIMSSLTLMFVIYATLVAGKLLRKHKSQLSKED</sequence>
<organism evidence="2 4">
    <name type="scientific">Avibacterium gallinarum</name>
    <name type="common">Pasteurella gallinarum</name>
    <dbReference type="NCBI Taxonomy" id="755"/>
    <lineage>
        <taxon>Bacteria</taxon>
        <taxon>Pseudomonadati</taxon>
        <taxon>Pseudomonadota</taxon>
        <taxon>Gammaproteobacteria</taxon>
        <taxon>Pasteurellales</taxon>
        <taxon>Pasteurellaceae</taxon>
        <taxon>Avibacterium</taxon>
    </lineage>
</organism>
<protein>
    <submittedName>
        <fullName evidence="2">Uncharacterized protein</fullName>
    </submittedName>
</protein>
<proteinExistence type="predicted"/>
<evidence type="ECO:0000313" key="5">
    <source>
        <dbReference type="Proteomes" id="UP000294683"/>
    </source>
</evidence>
<feature type="transmembrane region" description="Helical" evidence="1">
    <location>
        <begin position="42"/>
        <end position="66"/>
    </location>
</feature>
<dbReference type="AlphaFoldDB" id="A0A379AVU3"/>
<evidence type="ECO:0000313" key="3">
    <source>
        <dbReference type="EMBL" id="TDP28780.1"/>
    </source>
</evidence>
<keyword evidence="1" id="KW-1133">Transmembrane helix</keyword>
<dbReference type="EMBL" id="SNXJ01000004">
    <property type="protein sequence ID" value="TDP28780.1"/>
    <property type="molecule type" value="Genomic_DNA"/>
</dbReference>
<accession>A0A379AVU3</accession>
<gene>
    <name evidence="3" type="ORF">EV689_10441</name>
    <name evidence="2" type="ORF">NCTC11188_00789</name>
</gene>
<keyword evidence="5" id="KW-1185">Reference proteome</keyword>
<evidence type="ECO:0000256" key="1">
    <source>
        <dbReference type="SAM" id="Phobius"/>
    </source>
</evidence>
<keyword evidence="1" id="KW-0812">Transmembrane</keyword>
<evidence type="ECO:0000313" key="4">
    <source>
        <dbReference type="Proteomes" id="UP000255113"/>
    </source>
</evidence>
<dbReference type="RefSeq" id="WP_103852909.1">
    <property type="nucleotide sequence ID" value="NZ_JBMMEU010000001.1"/>
</dbReference>
<dbReference type="EMBL" id="UGSQ01000003">
    <property type="protein sequence ID" value="SUB26437.1"/>
    <property type="molecule type" value="Genomic_DNA"/>
</dbReference>
<dbReference type="Proteomes" id="UP000294683">
    <property type="component" value="Unassembled WGS sequence"/>
</dbReference>
<evidence type="ECO:0000313" key="2">
    <source>
        <dbReference type="EMBL" id="SUB26437.1"/>
    </source>
</evidence>
<reference evidence="3 5" key="2">
    <citation type="submission" date="2019-03" db="EMBL/GenBank/DDBJ databases">
        <title>Genomic Encyclopedia of Type Strains, Phase IV (KMG-IV): sequencing the most valuable type-strain genomes for metagenomic binning, comparative biology and taxonomic classification.</title>
        <authorList>
            <person name="Goeker M."/>
        </authorList>
    </citation>
    <scope>NUCLEOTIDE SEQUENCE [LARGE SCALE GENOMIC DNA]</scope>
    <source>
        <strain evidence="3 5">DSM 17481</strain>
    </source>
</reference>
<dbReference type="Proteomes" id="UP000255113">
    <property type="component" value="Unassembled WGS sequence"/>
</dbReference>
<name>A0A379AVU3_AVIGA</name>